<dbReference type="EMBL" id="LUUG01000088">
    <property type="protein sequence ID" value="OAI01646.1"/>
    <property type="molecule type" value="Genomic_DNA"/>
</dbReference>
<evidence type="ECO:0000313" key="2">
    <source>
        <dbReference type="Proteomes" id="UP000078090"/>
    </source>
</evidence>
<accession>A0A177M7E1</accession>
<dbReference type="Gene3D" id="1.25.10.10">
    <property type="entry name" value="Leucine-rich Repeat Variant"/>
    <property type="match status" value="1"/>
</dbReference>
<dbReference type="InterPro" id="IPR011989">
    <property type="entry name" value="ARM-like"/>
</dbReference>
<dbReference type="OrthoDB" id="7359267at2"/>
<sequence>MALIKTQTHQPIAHDERKQARDCNSLLLELENDNPMARRWAARDLADCPAASAALVSRLQLEDDVSVREVILTTLTVMGNEVAVVGLVNCLRSEKVALRNEAIEAMKQLPDEVAPIMRGLLADADPDVRIFAVNILESLRHPEVESWLISVIDHDPELNVCATAVDLLGEVGSSASREPLLRLKARYTQVPYIQFATDLALKRISDG</sequence>
<dbReference type="InterPro" id="IPR016024">
    <property type="entry name" value="ARM-type_fold"/>
</dbReference>
<keyword evidence="1" id="KW-0456">Lyase</keyword>
<dbReference type="GO" id="GO:0016829">
    <property type="term" value="F:lyase activity"/>
    <property type="evidence" value="ECO:0007669"/>
    <property type="project" value="UniProtKB-KW"/>
</dbReference>
<comment type="caution">
    <text evidence="1">The sequence shown here is derived from an EMBL/GenBank/DDBJ whole genome shotgun (WGS) entry which is preliminary data.</text>
</comment>
<reference evidence="1 2" key="1">
    <citation type="submission" date="2016-03" db="EMBL/GenBank/DDBJ databases">
        <authorList>
            <person name="Ploux O."/>
        </authorList>
    </citation>
    <scope>NUCLEOTIDE SEQUENCE [LARGE SCALE GENOMIC DNA]</scope>
    <source>
        <strain evidence="1 2">R-45363</strain>
    </source>
</reference>
<name>A0A177M7E1_METMH</name>
<evidence type="ECO:0000313" key="1">
    <source>
        <dbReference type="EMBL" id="OAI01646.1"/>
    </source>
</evidence>
<dbReference type="RefSeq" id="WP_064009461.1">
    <property type="nucleotide sequence ID" value="NZ_LUUG01000088.1"/>
</dbReference>
<dbReference type="SUPFAM" id="SSF48371">
    <property type="entry name" value="ARM repeat"/>
    <property type="match status" value="1"/>
</dbReference>
<organism evidence="1 2">
    <name type="scientific">Methylomonas methanica</name>
    <dbReference type="NCBI Taxonomy" id="421"/>
    <lineage>
        <taxon>Bacteria</taxon>
        <taxon>Pseudomonadati</taxon>
        <taxon>Pseudomonadota</taxon>
        <taxon>Gammaproteobacteria</taxon>
        <taxon>Methylococcales</taxon>
        <taxon>Methylococcaceae</taxon>
        <taxon>Methylomonas</taxon>
    </lineage>
</organism>
<protein>
    <submittedName>
        <fullName evidence="1">PBS lyase</fullName>
    </submittedName>
</protein>
<dbReference type="AlphaFoldDB" id="A0A177M7E1"/>
<dbReference type="Pfam" id="PF13646">
    <property type="entry name" value="HEAT_2"/>
    <property type="match status" value="1"/>
</dbReference>
<dbReference type="Proteomes" id="UP000078090">
    <property type="component" value="Unassembled WGS sequence"/>
</dbReference>
<proteinExistence type="predicted"/>
<gene>
    <name evidence="1" type="ORF">A1332_17370</name>
</gene>